<accession>A0ABU8FG98</accession>
<evidence type="ECO:0000313" key="4">
    <source>
        <dbReference type="Proteomes" id="UP001372526"/>
    </source>
</evidence>
<evidence type="ECO:0000259" key="1">
    <source>
        <dbReference type="Pfam" id="PF13159"/>
    </source>
</evidence>
<organism evidence="3 4">
    <name type="scientific">Bacillus bruguierae</name>
    <dbReference type="NCBI Taxonomy" id="3127667"/>
    <lineage>
        <taxon>Bacteria</taxon>
        <taxon>Bacillati</taxon>
        <taxon>Bacillota</taxon>
        <taxon>Bacilli</taxon>
        <taxon>Bacillales</taxon>
        <taxon>Bacillaceae</taxon>
        <taxon>Bacillus</taxon>
    </lineage>
</organism>
<dbReference type="RefSeq" id="WP_336472350.1">
    <property type="nucleotide sequence ID" value="NZ_JBAWSX010000004.1"/>
</dbReference>
<evidence type="ECO:0000259" key="2">
    <source>
        <dbReference type="Pfam" id="PF22872"/>
    </source>
</evidence>
<feature type="domain" description="DUF7018" evidence="2">
    <location>
        <begin position="50"/>
        <end position="172"/>
    </location>
</feature>
<reference evidence="3 4" key="1">
    <citation type="submission" date="2024-01" db="EMBL/GenBank/DDBJ databases">
        <title>Seven novel Bacillus-like species.</title>
        <authorList>
            <person name="Liu G."/>
        </authorList>
    </citation>
    <scope>NUCLEOTIDE SEQUENCE [LARGE SCALE GENOMIC DNA]</scope>
    <source>
        <strain evidence="3 4">FJAT-51639</strain>
    </source>
</reference>
<keyword evidence="4" id="KW-1185">Reference proteome</keyword>
<dbReference type="InterPro" id="IPR053854">
    <property type="entry name" value="DUF7018"/>
</dbReference>
<dbReference type="Pfam" id="PF22872">
    <property type="entry name" value="DUF7018"/>
    <property type="match status" value="1"/>
</dbReference>
<protein>
    <submittedName>
        <fullName evidence="3">DUF3994 domain-containing protein</fullName>
    </submittedName>
</protein>
<dbReference type="InterPro" id="IPR025057">
    <property type="entry name" value="DUF3994"/>
</dbReference>
<gene>
    <name evidence="3" type="ORF">WAZ07_10240</name>
</gene>
<comment type="caution">
    <text evidence="3">The sequence shown here is derived from an EMBL/GenBank/DDBJ whole genome shotgun (WGS) entry which is preliminary data.</text>
</comment>
<dbReference type="PROSITE" id="PS51257">
    <property type="entry name" value="PROKAR_LIPOPROTEIN"/>
    <property type="match status" value="1"/>
</dbReference>
<sequence>MKVNKLLCFAIPLMLLGGCGTGASTDKPKDKVESKAEAKETKSDVKKVRVLAEDYPQYLVDLGNEFDKAFSTFSNTVKEAFDGKKTNQDILDSIDEVNKVIAKFEAIDPPNKYVDAQKDIEKAIVKYKKAFALVKDAHTRDKSNSNDKRTDKEIIEQAEKIIKEGDKYWVAVYKEMKNEITKSKGGGVSSQDLKDTSSGSGVDYDAVQKNVLDGTELIANWGVNRDDGFKPLFILKGGSPKTFEVYTAGDYPNKTNYIEGTWEYDKSNMMLKLHISKQMANGVVAEVVHKDIDYKVQNYDTKHLQLFNENSKAITRYVKQQ</sequence>
<evidence type="ECO:0000313" key="3">
    <source>
        <dbReference type="EMBL" id="MEI4801702.1"/>
    </source>
</evidence>
<name>A0ABU8FG98_9BACI</name>
<dbReference type="Pfam" id="PF13159">
    <property type="entry name" value="DUF3994"/>
    <property type="match status" value="1"/>
</dbReference>
<dbReference type="EMBL" id="JBAWSX010000004">
    <property type="protein sequence ID" value="MEI4801702.1"/>
    <property type="molecule type" value="Genomic_DNA"/>
</dbReference>
<proteinExistence type="predicted"/>
<dbReference type="Proteomes" id="UP001372526">
    <property type="component" value="Unassembled WGS sequence"/>
</dbReference>
<feature type="domain" description="DUF3994" evidence="1">
    <location>
        <begin position="186"/>
        <end position="306"/>
    </location>
</feature>